<dbReference type="AlphaFoldDB" id="A0A8K0VRT3"/>
<feature type="signal peptide" evidence="1">
    <location>
        <begin position="1"/>
        <end position="18"/>
    </location>
</feature>
<gene>
    <name evidence="2" type="ORF">FB567DRAFT_540916</name>
</gene>
<name>A0A8K0VRT3_9PLEO</name>
<feature type="chain" id="PRO_5035431277" description="Secreted protein" evidence="1">
    <location>
        <begin position="19"/>
        <end position="134"/>
    </location>
</feature>
<evidence type="ECO:0000313" key="3">
    <source>
        <dbReference type="Proteomes" id="UP000813461"/>
    </source>
</evidence>
<dbReference type="Proteomes" id="UP000813461">
    <property type="component" value="Unassembled WGS sequence"/>
</dbReference>
<evidence type="ECO:0008006" key="4">
    <source>
        <dbReference type="Google" id="ProtNLM"/>
    </source>
</evidence>
<accession>A0A8K0VRT3</accession>
<organism evidence="2 3">
    <name type="scientific">Paraphoma chrysanthemicola</name>
    <dbReference type="NCBI Taxonomy" id="798071"/>
    <lineage>
        <taxon>Eukaryota</taxon>
        <taxon>Fungi</taxon>
        <taxon>Dikarya</taxon>
        <taxon>Ascomycota</taxon>
        <taxon>Pezizomycotina</taxon>
        <taxon>Dothideomycetes</taxon>
        <taxon>Pleosporomycetidae</taxon>
        <taxon>Pleosporales</taxon>
        <taxon>Pleosporineae</taxon>
        <taxon>Phaeosphaeriaceae</taxon>
        <taxon>Paraphoma</taxon>
    </lineage>
</organism>
<keyword evidence="1" id="KW-0732">Signal</keyword>
<keyword evidence="3" id="KW-1185">Reference proteome</keyword>
<protein>
    <recommendedName>
        <fullName evidence="4">Secreted protein</fullName>
    </recommendedName>
</protein>
<evidence type="ECO:0000256" key="1">
    <source>
        <dbReference type="SAM" id="SignalP"/>
    </source>
</evidence>
<reference evidence="2" key="1">
    <citation type="journal article" date="2021" name="Nat. Commun.">
        <title>Genetic determinants of endophytism in the Arabidopsis root mycobiome.</title>
        <authorList>
            <person name="Mesny F."/>
            <person name="Miyauchi S."/>
            <person name="Thiergart T."/>
            <person name="Pickel B."/>
            <person name="Atanasova L."/>
            <person name="Karlsson M."/>
            <person name="Huettel B."/>
            <person name="Barry K.W."/>
            <person name="Haridas S."/>
            <person name="Chen C."/>
            <person name="Bauer D."/>
            <person name="Andreopoulos W."/>
            <person name="Pangilinan J."/>
            <person name="LaButti K."/>
            <person name="Riley R."/>
            <person name="Lipzen A."/>
            <person name="Clum A."/>
            <person name="Drula E."/>
            <person name="Henrissat B."/>
            <person name="Kohler A."/>
            <person name="Grigoriev I.V."/>
            <person name="Martin F.M."/>
            <person name="Hacquard S."/>
        </authorList>
    </citation>
    <scope>NUCLEOTIDE SEQUENCE</scope>
    <source>
        <strain evidence="2">MPI-SDFR-AT-0120</strain>
    </source>
</reference>
<proteinExistence type="predicted"/>
<evidence type="ECO:0000313" key="2">
    <source>
        <dbReference type="EMBL" id="KAH7068658.1"/>
    </source>
</evidence>
<dbReference type="EMBL" id="JAGMVJ010000031">
    <property type="protein sequence ID" value="KAH7068658.1"/>
    <property type="molecule type" value="Genomic_DNA"/>
</dbReference>
<comment type="caution">
    <text evidence="2">The sequence shown here is derived from an EMBL/GenBank/DDBJ whole genome shotgun (WGS) entry which is preliminary data.</text>
</comment>
<sequence>MSTCFCFCSILLTQHSESMDVTVSARRCNVEVGIIHLWKDASCGVVSVGSSPIAQRKPGCILANSVVCCLRSGPQGFVACIVGSPQPPFAVLRHRLFRAIHIVAVLYCDFLDRSSGLGCSSKRRWQSQKDKLSI</sequence>